<comment type="caution">
    <text evidence="1">The sequence shown here is derived from an EMBL/GenBank/DDBJ whole genome shotgun (WGS) entry which is preliminary data.</text>
</comment>
<reference evidence="1 2" key="1">
    <citation type="journal article" date="2018" name="J. Allergy Clin. Immunol.">
        <title>High-quality assembly of Dermatophagoides pteronyssinus genome and transcriptome reveals a wide range of novel allergens.</title>
        <authorList>
            <person name="Liu X.Y."/>
            <person name="Yang K.Y."/>
            <person name="Wang M.Q."/>
            <person name="Kwok J.S."/>
            <person name="Zeng X."/>
            <person name="Yang Z."/>
            <person name="Xiao X.J."/>
            <person name="Lau C.P."/>
            <person name="Li Y."/>
            <person name="Huang Z.M."/>
            <person name="Ba J.G."/>
            <person name="Yim A.K."/>
            <person name="Ouyang C.Y."/>
            <person name="Ngai S.M."/>
            <person name="Chan T.F."/>
            <person name="Leung E.L."/>
            <person name="Liu L."/>
            <person name="Liu Z.G."/>
            <person name="Tsui S.K."/>
        </authorList>
    </citation>
    <scope>NUCLEOTIDE SEQUENCE [LARGE SCALE GENOMIC DNA]</scope>
    <source>
        <strain evidence="1">Derp</strain>
    </source>
</reference>
<proteinExistence type="predicted"/>
<gene>
    <name evidence="1" type="ORF">DERP_004040</name>
</gene>
<sequence length="83" mass="9454">MVTTIATQNANAKPPINTTNTPPTLSIFNAVTDDDDFFASSIHCPPPFFCFHHFSFNSNKRPDSCNFRIASDNRLRYFDPKLR</sequence>
<keyword evidence="2" id="KW-1185">Reference proteome</keyword>
<dbReference type="EMBL" id="NJHN03000062">
    <property type="protein sequence ID" value="KAH9418714.1"/>
    <property type="molecule type" value="Genomic_DNA"/>
</dbReference>
<evidence type="ECO:0000313" key="2">
    <source>
        <dbReference type="Proteomes" id="UP000887458"/>
    </source>
</evidence>
<dbReference type="Proteomes" id="UP000887458">
    <property type="component" value="Unassembled WGS sequence"/>
</dbReference>
<organism evidence="1 2">
    <name type="scientific">Dermatophagoides pteronyssinus</name>
    <name type="common">European house dust mite</name>
    <dbReference type="NCBI Taxonomy" id="6956"/>
    <lineage>
        <taxon>Eukaryota</taxon>
        <taxon>Metazoa</taxon>
        <taxon>Ecdysozoa</taxon>
        <taxon>Arthropoda</taxon>
        <taxon>Chelicerata</taxon>
        <taxon>Arachnida</taxon>
        <taxon>Acari</taxon>
        <taxon>Acariformes</taxon>
        <taxon>Sarcoptiformes</taxon>
        <taxon>Astigmata</taxon>
        <taxon>Psoroptidia</taxon>
        <taxon>Analgoidea</taxon>
        <taxon>Pyroglyphidae</taxon>
        <taxon>Dermatophagoidinae</taxon>
        <taxon>Dermatophagoides</taxon>
    </lineage>
</organism>
<accession>A0ABQ8J7Z4</accession>
<evidence type="ECO:0000313" key="1">
    <source>
        <dbReference type="EMBL" id="KAH9418714.1"/>
    </source>
</evidence>
<protein>
    <submittedName>
        <fullName evidence="1">Uncharacterized protein</fullName>
    </submittedName>
</protein>
<name>A0ABQ8J7Z4_DERPT</name>
<reference evidence="1 2" key="2">
    <citation type="journal article" date="2022" name="Mol. Biol. Evol.">
        <title>Comparative Genomics Reveals Insights into the Divergent Evolution of Astigmatic Mites and Household Pest Adaptations.</title>
        <authorList>
            <person name="Xiong Q."/>
            <person name="Wan A.T."/>
            <person name="Liu X."/>
            <person name="Fung C.S."/>
            <person name="Xiao X."/>
            <person name="Malainual N."/>
            <person name="Hou J."/>
            <person name="Wang L."/>
            <person name="Wang M."/>
            <person name="Yang K.Y."/>
            <person name="Cui Y."/>
            <person name="Leung E.L."/>
            <person name="Nong W."/>
            <person name="Shin S.K."/>
            <person name="Au S.W."/>
            <person name="Jeong K.Y."/>
            <person name="Chew F.T."/>
            <person name="Hui J.H."/>
            <person name="Leung T.F."/>
            <person name="Tungtrongchitr A."/>
            <person name="Zhong N."/>
            <person name="Liu Z."/>
            <person name="Tsui S.K."/>
        </authorList>
    </citation>
    <scope>NUCLEOTIDE SEQUENCE [LARGE SCALE GENOMIC DNA]</scope>
    <source>
        <strain evidence="1">Derp</strain>
    </source>
</reference>